<sequence length="38" mass="4538">MLWDWRLGNFPVAWHYHGYSQIKNLTVIAIPLVSRAFH</sequence>
<name>A0A0E9V0L5_ANGAN</name>
<dbReference type="EMBL" id="GBXM01036990">
    <property type="protein sequence ID" value="JAH71587.1"/>
    <property type="molecule type" value="Transcribed_RNA"/>
</dbReference>
<reference evidence="1" key="2">
    <citation type="journal article" date="2015" name="Fish Shellfish Immunol.">
        <title>Early steps in the European eel (Anguilla anguilla)-Vibrio vulnificus interaction in the gills: Role of the RtxA13 toxin.</title>
        <authorList>
            <person name="Callol A."/>
            <person name="Pajuelo D."/>
            <person name="Ebbesson L."/>
            <person name="Teles M."/>
            <person name="MacKenzie S."/>
            <person name="Amaro C."/>
        </authorList>
    </citation>
    <scope>NUCLEOTIDE SEQUENCE</scope>
</reference>
<proteinExistence type="predicted"/>
<accession>A0A0E9V0L5</accession>
<reference evidence="1" key="1">
    <citation type="submission" date="2014-11" db="EMBL/GenBank/DDBJ databases">
        <authorList>
            <person name="Amaro Gonzalez C."/>
        </authorList>
    </citation>
    <scope>NUCLEOTIDE SEQUENCE</scope>
</reference>
<organism evidence="1">
    <name type="scientific">Anguilla anguilla</name>
    <name type="common">European freshwater eel</name>
    <name type="synonym">Muraena anguilla</name>
    <dbReference type="NCBI Taxonomy" id="7936"/>
    <lineage>
        <taxon>Eukaryota</taxon>
        <taxon>Metazoa</taxon>
        <taxon>Chordata</taxon>
        <taxon>Craniata</taxon>
        <taxon>Vertebrata</taxon>
        <taxon>Euteleostomi</taxon>
        <taxon>Actinopterygii</taxon>
        <taxon>Neopterygii</taxon>
        <taxon>Teleostei</taxon>
        <taxon>Anguilliformes</taxon>
        <taxon>Anguillidae</taxon>
        <taxon>Anguilla</taxon>
    </lineage>
</organism>
<dbReference type="AlphaFoldDB" id="A0A0E9V0L5"/>
<protein>
    <submittedName>
        <fullName evidence="1">Uncharacterized protein</fullName>
    </submittedName>
</protein>
<evidence type="ECO:0000313" key="1">
    <source>
        <dbReference type="EMBL" id="JAH71587.1"/>
    </source>
</evidence>